<gene>
    <name evidence="12" type="ORF">MVES_000045</name>
</gene>
<feature type="domain" description="FAD-binding FR-type" evidence="11">
    <location>
        <begin position="77"/>
        <end position="266"/>
    </location>
</feature>
<dbReference type="InterPro" id="IPR017938">
    <property type="entry name" value="Riboflavin_synthase-like_b-brl"/>
</dbReference>
<evidence type="ECO:0000256" key="6">
    <source>
        <dbReference type="ARBA" id="ARBA00022982"/>
    </source>
</evidence>
<dbReference type="GO" id="GO:0005886">
    <property type="term" value="C:plasma membrane"/>
    <property type="evidence" value="ECO:0007669"/>
    <property type="project" value="UniProtKB-SubCell"/>
</dbReference>
<keyword evidence="10" id="KW-1133">Transmembrane helix</keyword>
<dbReference type="SUPFAM" id="SSF63380">
    <property type="entry name" value="Riboflavin synthase domain-like"/>
    <property type="match status" value="1"/>
</dbReference>
<dbReference type="OrthoDB" id="17725at2759"/>
<dbReference type="GO" id="GO:0015677">
    <property type="term" value="P:copper ion import"/>
    <property type="evidence" value="ECO:0007669"/>
    <property type="project" value="TreeGrafter"/>
</dbReference>
<feature type="transmembrane region" description="Helical" evidence="10">
    <location>
        <begin position="38"/>
        <end position="58"/>
    </location>
</feature>
<evidence type="ECO:0000256" key="2">
    <source>
        <dbReference type="ARBA" id="ARBA00006278"/>
    </source>
</evidence>
<keyword evidence="6" id="KW-0249">Electron transport</keyword>
<evidence type="ECO:0000256" key="7">
    <source>
        <dbReference type="ARBA" id="ARBA00023002"/>
    </source>
</evidence>
<sequence>MNPAISNMDYRLHAMPQGTSQEMLDFHKKAWSSMVSQAYGVAAILGGFVFFGMVAHAYELLRQFRPGWEYFSGPRARVQMQMQIVSDEKLGLLSNDRNSHALRMSFQTPLRWRPGQHIYARFPTINILQAHPFSPCSLPNTNPLLPSELVIMPMVRNGATRKIFDHIKSLESNYELAYAQSSFVQGTCCNMTGNENQWWETANMERKKTTDDSSRSSDTCTERRPGSNQESNEKSFSENDNANFVAVKSTRILALLDGPYGHIFDVATVEHSVLFAGGSGITHIFPIMLGLLRRVAAGEKTALTKSIRLIWATRSLELMNWVRAELQNINELQDVTGIKVSVEVFVTRNANELVQSSKGFFVTCNARFDTKLVLAQEVEYAKEMGSITMGIQACGSSDLVIAVSNEAARLNYNVLRGRLGTLKDIVLKTERFIM</sequence>
<dbReference type="InterPro" id="IPR039261">
    <property type="entry name" value="FNR_nucleotide-bd"/>
</dbReference>
<reference evidence="12 13" key="1">
    <citation type="submission" date="2017-10" db="EMBL/GenBank/DDBJ databases">
        <title>A novel species of cold-tolerant Malassezia isolated from bats.</title>
        <authorList>
            <person name="Lorch J.M."/>
            <person name="Palmer J.M."/>
            <person name="Vanderwolf K.J."/>
            <person name="Schmidt K.Z."/>
            <person name="Verant M.L."/>
            <person name="Weller T.J."/>
            <person name="Blehert D.S."/>
        </authorList>
    </citation>
    <scope>NUCLEOTIDE SEQUENCE [LARGE SCALE GENOMIC DNA]</scope>
    <source>
        <strain evidence="12 13">NWHC:44797-103</strain>
    </source>
</reference>
<evidence type="ECO:0000256" key="5">
    <source>
        <dbReference type="ARBA" id="ARBA00022475"/>
    </source>
</evidence>
<evidence type="ECO:0000256" key="1">
    <source>
        <dbReference type="ARBA" id="ARBA00004651"/>
    </source>
</evidence>
<evidence type="ECO:0000256" key="8">
    <source>
        <dbReference type="ARBA" id="ARBA00048483"/>
    </source>
</evidence>
<dbReference type="PROSITE" id="PS51384">
    <property type="entry name" value="FAD_FR"/>
    <property type="match status" value="1"/>
</dbReference>
<organism evidence="12 13">
    <name type="scientific">Malassezia vespertilionis</name>
    <dbReference type="NCBI Taxonomy" id="2020962"/>
    <lineage>
        <taxon>Eukaryota</taxon>
        <taxon>Fungi</taxon>
        <taxon>Dikarya</taxon>
        <taxon>Basidiomycota</taxon>
        <taxon>Ustilaginomycotina</taxon>
        <taxon>Malasseziomycetes</taxon>
        <taxon>Malasseziales</taxon>
        <taxon>Malasseziaceae</taxon>
        <taxon>Malassezia</taxon>
    </lineage>
</organism>
<evidence type="ECO:0000256" key="3">
    <source>
        <dbReference type="ARBA" id="ARBA00012668"/>
    </source>
</evidence>
<keyword evidence="13" id="KW-1185">Reference proteome</keyword>
<dbReference type="EC" id="1.16.1.9" evidence="3"/>
<dbReference type="CDD" id="cd06186">
    <property type="entry name" value="NOX_Duox_like_FAD_NADP"/>
    <property type="match status" value="1"/>
</dbReference>
<evidence type="ECO:0000256" key="4">
    <source>
        <dbReference type="ARBA" id="ARBA00022448"/>
    </source>
</evidence>
<accession>A0A2N1JFP3</accession>
<comment type="subcellular location">
    <subcellularLocation>
        <location evidence="1">Cell membrane</location>
        <topology evidence="1">Multi-pass membrane protein</topology>
    </subcellularLocation>
</comment>
<dbReference type="InterPro" id="IPR051410">
    <property type="entry name" value="Ferric/Cupric_Reductase"/>
</dbReference>
<comment type="catalytic activity">
    <reaction evidence="8">
        <text>2 a Fe(II)-siderophore + NADP(+) + H(+) = 2 a Fe(III)-siderophore + NADPH</text>
        <dbReference type="Rhea" id="RHEA:28795"/>
        <dbReference type="Rhea" id="RHEA-COMP:11342"/>
        <dbReference type="Rhea" id="RHEA-COMP:11344"/>
        <dbReference type="ChEBI" id="CHEBI:15378"/>
        <dbReference type="ChEBI" id="CHEBI:29033"/>
        <dbReference type="ChEBI" id="CHEBI:29034"/>
        <dbReference type="ChEBI" id="CHEBI:57783"/>
        <dbReference type="ChEBI" id="CHEBI:58349"/>
        <dbReference type="EC" id="1.16.1.9"/>
    </reaction>
</comment>
<protein>
    <recommendedName>
        <fullName evidence="3">ferric-chelate reductase (NADPH)</fullName>
        <ecNumber evidence="3">1.16.1.9</ecNumber>
    </recommendedName>
</protein>
<dbReference type="InterPro" id="IPR013112">
    <property type="entry name" value="FAD-bd_8"/>
</dbReference>
<dbReference type="InterPro" id="IPR017927">
    <property type="entry name" value="FAD-bd_FR_type"/>
</dbReference>
<evidence type="ECO:0000256" key="9">
    <source>
        <dbReference type="SAM" id="MobiDB-lite"/>
    </source>
</evidence>
<dbReference type="Gene3D" id="3.40.50.80">
    <property type="entry name" value="Nucleotide-binding domain of ferredoxin-NADP reductase (FNR) module"/>
    <property type="match status" value="1"/>
</dbReference>
<keyword evidence="5" id="KW-1003">Cell membrane</keyword>
<dbReference type="Pfam" id="PF08030">
    <property type="entry name" value="NAD_binding_6"/>
    <property type="match status" value="1"/>
</dbReference>
<evidence type="ECO:0000313" key="12">
    <source>
        <dbReference type="EMBL" id="PKI85358.1"/>
    </source>
</evidence>
<keyword evidence="4" id="KW-0813">Transport</keyword>
<keyword evidence="10" id="KW-0812">Transmembrane</keyword>
<proteinExistence type="inferred from homology"/>
<dbReference type="GO" id="GO:0006879">
    <property type="term" value="P:intracellular iron ion homeostasis"/>
    <property type="evidence" value="ECO:0007669"/>
    <property type="project" value="TreeGrafter"/>
</dbReference>
<comment type="similarity">
    <text evidence="2">Belongs to the ferric reductase (FRE) family.</text>
</comment>
<name>A0A2N1JFP3_9BASI</name>
<keyword evidence="7" id="KW-0560">Oxidoreductase</keyword>
<dbReference type="GO" id="GO:0052851">
    <property type="term" value="F:ferric-chelate reductase (NADPH) activity"/>
    <property type="evidence" value="ECO:0007669"/>
    <property type="project" value="UniProtKB-EC"/>
</dbReference>
<evidence type="ECO:0000259" key="11">
    <source>
        <dbReference type="PROSITE" id="PS51384"/>
    </source>
</evidence>
<dbReference type="InterPro" id="IPR013121">
    <property type="entry name" value="Fe_red_NAD-bd_6"/>
</dbReference>
<dbReference type="Pfam" id="PF08022">
    <property type="entry name" value="FAD_binding_8"/>
    <property type="match status" value="1"/>
</dbReference>
<evidence type="ECO:0000256" key="10">
    <source>
        <dbReference type="SAM" id="Phobius"/>
    </source>
</evidence>
<dbReference type="PANTHER" id="PTHR32361">
    <property type="entry name" value="FERRIC/CUPRIC REDUCTASE TRANSMEMBRANE COMPONENT"/>
    <property type="match status" value="1"/>
</dbReference>
<evidence type="ECO:0000313" key="13">
    <source>
        <dbReference type="Proteomes" id="UP000232875"/>
    </source>
</evidence>
<dbReference type="Proteomes" id="UP000232875">
    <property type="component" value="Unassembled WGS sequence"/>
</dbReference>
<dbReference type="EMBL" id="KZ454987">
    <property type="protein sequence ID" value="PKI85358.1"/>
    <property type="molecule type" value="Genomic_DNA"/>
</dbReference>
<keyword evidence="10" id="KW-0472">Membrane</keyword>
<dbReference type="SUPFAM" id="SSF52343">
    <property type="entry name" value="Ferredoxin reductase-like, C-terminal NADP-linked domain"/>
    <property type="match status" value="1"/>
</dbReference>
<dbReference type="AlphaFoldDB" id="A0A2N1JFP3"/>
<feature type="region of interest" description="Disordered" evidence="9">
    <location>
        <begin position="204"/>
        <end position="237"/>
    </location>
</feature>
<dbReference type="GO" id="GO:0006826">
    <property type="term" value="P:iron ion transport"/>
    <property type="evidence" value="ECO:0007669"/>
    <property type="project" value="TreeGrafter"/>
</dbReference>
<dbReference type="STRING" id="2020962.A0A2N1JFP3"/>